<sequence>MIRENNTILKIGQSKSDLVTSLERHLRLLVDYHKKAFEENNKDYCGEIAGKLRLLVIESNNPRSDHKPLLLELIKKYGSREVLESLKNKINNNQLSFITSTGKHLTLKQLIWNWANQAGAGHEDLKLEPNFGEVWSMQQELNIHGRFPLANSLEEITEYVIEIGKSFLWELKNNEHQH</sequence>
<dbReference type="AlphaFoldDB" id="A0A1F7UTL2"/>
<gene>
    <name evidence="1" type="ORF">A2936_00415</name>
</gene>
<reference evidence="1 2" key="1">
    <citation type="journal article" date="2016" name="Nat. Commun.">
        <title>Thousands of microbial genomes shed light on interconnected biogeochemical processes in an aquifer system.</title>
        <authorList>
            <person name="Anantharaman K."/>
            <person name="Brown C.T."/>
            <person name="Hug L.A."/>
            <person name="Sharon I."/>
            <person name="Castelle C.J."/>
            <person name="Probst A.J."/>
            <person name="Thomas B.C."/>
            <person name="Singh A."/>
            <person name="Wilkins M.J."/>
            <person name="Karaoz U."/>
            <person name="Brodie E.L."/>
            <person name="Williams K.H."/>
            <person name="Hubbard S.S."/>
            <person name="Banfield J.F."/>
        </authorList>
    </citation>
    <scope>NUCLEOTIDE SEQUENCE [LARGE SCALE GENOMIC DNA]</scope>
</reference>
<accession>A0A1F7UTL2</accession>
<evidence type="ECO:0000313" key="2">
    <source>
        <dbReference type="Proteomes" id="UP000176846"/>
    </source>
</evidence>
<dbReference type="EMBL" id="MGEK01000034">
    <property type="protein sequence ID" value="OGL81048.1"/>
    <property type="molecule type" value="Genomic_DNA"/>
</dbReference>
<comment type="caution">
    <text evidence="1">The sequence shown here is derived from an EMBL/GenBank/DDBJ whole genome shotgun (WGS) entry which is preliminary data.</text>
</comment>
<evidence type="ECO:0000313" key="1">
    <source>
        <dbReference type="EMBL" id="OGL81048.1"/>
    </source>
</evidence>
<organism evidence="1 2">
    <name type="scientific">Candidatus Uhrbacteria bacterium RIFCSPLOWO2_01_FULL_47_25</name>
    <dbReference type="NCBI Taxonomy" id="1802402"/>
    <lineage>
        <taxon>Bacteria</taxon>
        <taxon>Candidatus Uhriibacteriota</taxon>
    </lineage>
</organism>
<protein>
    <submittedName>
        <fullName evidence="1">Uncharacterized protein</fullName>
    </submittedName>
</protein>
<dbReference type="Proteomes" id="UP000176846">
    <property type="component" value="Unassembled WGS sequence"/>
</dbReference>
<proteinExistence type="predicted"/>
<name>A0A1F7UTL2_9BACT</name>